<reference evidence="2" key="1">
    <citation type="journal article" date="2019" name="Int. J. Syst. Evol. Microbiol.">
        <title>The Global Catalogue of Microorganisms (GCM) 10K type strain sequencing project: providing services to taxonomists for standard genome sequencing and annotation.</title>
        <authorList>
            <consortium name="The Broad Institute Genomics Platform"/>
            <consortium name="The Broad Institute Genome Sequencing Center for Infectious Disease"/>
            <person name="Wu L."/>
            <person name="Ma J."/>
        </authorList>
    </citation>
    <scope>NUCLEOTIDE SEQUENCE [LARGE SCALE GENOMIC DNA]</scope>
    <source>
        <strain evidence="2">JCM 3272</strain>
    </source>
</reference>
<keyword evidence="2" id="KW-1185">Reference proteome</keyword>
<protein>
    <submittedName>
        <fullName evidence="1">Uncharacterized protein</fullName>
    </submittedName>
</protein>
<organism evidence="1 2">
    <name type="scientific">Dactylosporangium salmoneum</name>
    <dbReference type="NCBI Taxonomy" id="53361"/>
    <lineage>
        <taxon>Bacteria</taxon>
        <taxon>Bacillati</taxon>
        <taxon>Actinomycetota</taxon>
        <taxon>Actinomycetes</taxon>
        <taxon>Micromonosporales</taxon>
        <taxon>Micromonosporaceae</taxon>
        <taxon>Dactylosporangium</taxon>
    </lineage>
</organism>
<evidence type="ECO:0000313" key="1">
    <source>
        <dbReference type="EMBL" id="GAA2336895.1"/>
    </source>
</evidence>
<dbReference type="PANTHER" id="PTHR38440">
    <property type="entry name" value="UPF0398 PROTEIN YPSA"/>
    <property type="match status" value="1"/>
</dbReference>
<dbReference type="Gene3D" id="3.40.50.450">
    <property type="match status" value="1"/>
</dbReference>
<dbReference type="PANTHER" id="PTHR38440:SF1">
    <property type="entry name" value="UPF0398 PROTEIN SPR0331"/>
    <property type="match status" value="1"/>
</dbReference>
<proteinExistence type="predicted"/>
<comment type="caution">
    <text evidence="1">The sequence shown here is derived from an EMBL/GenBank/DDBJ whole genome shotgun (WGS) entry which is preliminary data.</text>
</comment>
<sequence length="158" mass="17184">MRIGITGHTNLTDTTAEVIYRALVQYLRALDGEEIVGVTCLADGADQLFARAVREVGGAYEVVLPAPDYREVVALDRREAFDALLEGARAVLPTGEPRSGVRAYVAANGLMLDRIDRLVAVWDGEERDHPGGTADVVQDARRRGVDTTVIWPAGARRK</sequence>
<dbReference type="InterPro" id="IPR010697">
    <property type="entry name" value="YspA"/>
</dbReference>
<name>A0ABP5SR49_9ACTN</name>
<dbReference type="Proteomes" id="UP001501444">
    <property type="component" value="Unassembled WGS sequence"/>
</dbReference>
<dbReference type="SUPFAM" id="SSF102405">
    <property type="entry name" value="MCP/YpsA-like"/>
    <property type="match status" value="1"/>
</dbReference>
<dbReference type="EMBL" id="BAAARV010000016">
    <property type="protein sequence ID" value="GAA2336895.1"/>
    <property type="molecule type" value="Genomic_DNA"/>
</dbReference>
<dbReference type="RefSeq" id="WP_344611758.1">
    <property type="nucleotide sequence ID" value="NZ_BAAARV010000016.1"/>
</dbReference>
<gene>
    <name evidence="1" type="ORF">GCM10010170_017530</name>
</gene>
<accession>A0ABP5SR49</accession>
<evidence type="ECO:0000313" key="2">
    <source>
        <dbReference type="Proteomes" id="UP001501444"/>
    </source>
</evidence>